<evidence type="ECO:0000256" key="9">
    <source>
        <dbReference type="ARBA" id="ARBA00022771"/>
    </source>
</evidence>
<dbReference type="CDD" id="cd16493">
    <property type="entry name" value="RING-CH-C4HC3_NSE1"/>
    <property type="match status" value="1"/>
</dbReference>
<feature type="domain" description="Non-structural maintenance of chromosomes element 1 RING C4HC3-type" evidence="17">
    <location>
        <begin position="200"/>
        <end position="243"/>
    </location>
</feature>
<dbReference type="GO" id="GO:0061630">
    <property type="term" value="F:ubiquitin protein ligase activity"/>
    <property type="evidence" value="ECO:0007669"/>
    <property type="project" value="UniProtKB-EC"/>
</dbReference>
<keyword evidence="14 15" id="KW-0539">Nucleus</keyword>
<evidence type="ECO:0000256" key="11">
    <source>
        <dbReference type="ARBA" id="ARBA00022833"/>
    </source>
</evidence>
<evidence type="ECO:0000256" key="14">
    <source>
        <dbReference type="ARBA" id="ARBA00023242"/>
    </source>
</evidence>
<evidence type="ECO:0000256" key="3">
    <source>
        <dbReference type="ARBA" id="ARBA00010258"/>
    </source>
</evidence>
<reference evidence="18" key="1">
    <citation type="journal article" date="2015" name="Nat. Genet.">
        <title>The pineapple genome and the evolution of CAM photosynthesis.</title>
        <authorList>
            <person name="Ming R."/>
            <person name="VanBuren R."/>
            <person name="Wai C.M."/>
            <person name="Tang H."/>
            <person name="Schatz M.C."/>
            <person name="Bowers J.E."/>
            <person name="Lyons E."/>
            <person name="Wang M.L."/>
            <person name="Chen J."/>
            <person name="Biggers E."/>
            <person name="Zhang J."/>
            <person name="Huang L."/>
            <person name="Zhang L."/>
            <person name="Miao W."/>
            <person name="Zhang J."/>
            <person name="Ye Z."/>
            <person name="Miao C."/>
            <person name="Lin Z."/>
            <person name="Wang H."/>
            <person name="Zhou H."/>
            <person name="Yim W.C."/>
            <person name="Priest H.D."/>
            <person name="Zheng C."/>
            <person name="Woodhouse M."/>
            <person name="Edger P.P."/>
            <person name="Guyot R."/>
            <person name="Guo H.B."/>
            <person name="Guo H."/>
            <person name="Zheng G."/>
            <person name="Singh R."/>
            <person name="Sharma A."/>
            <person name="Min X."/>
            <person name="Zheng Y."/>
            <person name="Lee H."/>
            <person name="Gurtowski J."/>
            <person name="Sedlazeck F.J."/>
            <person name="Harkess A."/>
            <person name="McKain M.R."/>
            <person name="Liao Z."/>
            <person name="Fang J."/>
            <person name="Liu J."/>
            <person name="Zhang X."/>
            <person name="Zhang Q."/>
            <person name="Hu W."/>
            <person name="Qin Y."/>
            <person name="Wang K."/>
            <person name="Chen L.Y."/>
            <person name="Shirley N."/>
            <person name="Lin Y.R."/>
            <person name="Liu L.Y."/>
            <person name="Hernandez A.G."/>
            <person name="Wright C.L."/>
            <person name="Bulone V."/>
            <person name="Tuskan G.A."/>
            <person name="Heath K."/>
            <person name="Zee F."/>
            <person name="Moore P.H."/>
            <person name="Sunkar R."/>
            <person name="Leebens-Mack J.H."/>
            <person name="Mockler T."/>
            <person name="Bennetzen J.L."/>
            <person name="Freeling M."/>
            <person name="Sankoff D."/>
            <person name="Paterson A.H."/>
            <person name="Zhu X."/>
            <person name="Yang X."/>
            <person name="Smith J.A."/>
            <person name="Cushman J.C."/>
            <person name="Paull R.E."/>
            <person name="Yu Q."/>
        </authorList>
    </citation>
    <scope>NUCLEOTIDE SEQUENCE [LARGE SCALE GENOMIC DNA]</scope>
    <source>
        <strain evidence="18">cv. F153</strain>
    </source>
</reference>
<dbReference type="InterPro" id="IPR014857">
    <property type="entry name" value="Nse1_RING_C4HC3-type"/>
</dbReference>
<evidence type="ECO:0000313" key="19">
    <source>
        <dbReference type="RefSeq" id="XP_020102251.1"/>
    </source>
</evidence>
<dbReference type="Proteomes" id="UP000515123">
    <property type="component" value="Linkage group 13"/>
</dbReference>
<comment type="similarity">
    <text evidence="3 15">Belongs to the NSE1 family.</text>
</comment>
<evidence type="ECO:0000256" key="15">
    <source>
        <dbReference type="RuleBase" id="RU368018"/>
    </source>
</evidence>
<keyword evidence="10 15" id="KW-0833">Ubl conjugation pathway</keyword>
<keyword evidence="13 15" id="KW-0234">DNA repair</keyword>
<reference evidence="19" key="2">
    <citation type="submission" date="2025-08" db="UniProtKB">
        <authorList>
            <consortium name="RefSeq"/>
        </authorList>
    </citation>
    <scope>IDENTIFICATION</scope>
    <source>
        <tissue evidence="19">Leaf</tissue>
    </source>
</reference>
<name>A0A6P5G0V6_ANACO</name>
<keyword evidence="6 15" id="KW-0808">Transferase</keyword>
<comment type="catalytic activity">
    <reaction evidence="1 15">
        <text>S-ubiquitinyl-[E2 ubiquitin-conjugating enzyme]-L-cysteine + [acceptor protein]-L-lysine = [E2 ubiquitin-conjugating enzyme]-L-cysteine + N(6)-ubiquitinyl-[acceptor protein]-L-lysine.</text>
        <dbReference type="EC" id="2.3.2.27"/>
    </reaction>
</comment>
<dbReference type="GO" id="GO:0005634">
    <property type="term" value="C:nucleus"/>
    <property type="evidence" value="ECO:0007669"/>
    <property type="project" value="UniProtKB-SubCell"/>
</dbReference>
<comment type="subcellular location">
    <subcellularLocation>
        <location evidence="2 15">Nucleus</location>
    </subcellularLocation>
</comment>
<evidence type="ECO:0000256" key="1">
    <source>
        <dbReference type="ARBA" id="ARBA00000900"/>
    </source>
</evidence>
<dbReference type="Pfam" id="PF08746">
    <property type="entry name" value="zf-RING-like"/>
    <property type="match status" value="1"/>
</dbReference>
<dbReference type="GeneID" id="109719833"/>
<evidence type="ECO:0000256" key="4">
    <source>
        <dbReference type="ARBA" id="ARBA00012483"/>
    </source>
</evidence>
<evidence type="ECO:0000313" key="18">
    <source>
        <dbReference type="Proteomes" id="UP000515123"/>
    </source>
</evidence>
<keyword evidence="8 15" id="KW-0227">DNA damage</keyword>
<evidence type="ECO:0000256" key="7">
    <source>
        <dbReference type="ARBA" id="ARBA00022723"/>
    </source>
</evidence>
<organism evidence="18 19">
    <name type="scientific">Ananas comosus</name>
    <name type="common">Pineapple</name>
    <name type="synonym">Ananas ananas</name>
    <dbReference type="NCBI Taxonomy" id="4615"/>
    <lineage>
        <taxon>Eukaryota</taxon>
        <taxon>Viridiplantae</taxon>
        <taxon>Streptophyta</taxon>
        <taxon>Embryophyta</taxon>
        <taxon>Tracheophyta</taxon>
        <taxon>Spermatophyta</taxon>
        <taxon>Magnoliopsida</taxon>
        <taxon>Liliopsida</taxon>
        <taxon>Poales</taxon>
        <taxon>Bromeliaceae</taxon>
        <taxon>Bromelioideae</taxon>
        <taxon>Ananas</taxon>
    </lineage>
</organism>
<feature type="compositionally biased region" description="Polar residues" evidence="16">
    <location>
        <begin position="290"/>
        <end position="300"/>
    </location>
</feature>
<dbReference type="GO" id="GO:0008270">
    <property type="term" value="F:zinc ion binding"/>
    <property type="evidence" value="ECO:0007669"/>
    <property type="project" value="UniProtKB-KW"/>
</dbReference>
<dbReference type="EC" id="2.3.2.27" evidence="4 15"/>
<feature type="region of interest" description="Disordered" evidence="16">
    <location>
        <begin position="254"/>
        <end position="337"/>
    </location>
</feature>
<dbReference type="InterPro" id="IPR011513">
    <property type="entry name" value="Nse1"/>
</dbReference>
<dbReference type="FunFam" id="3.90.1150.220:FF:000002">
    <property type="entry name" value="Non-structural maintenance of chromosomes element 1"/>
    <property type="match status" value="1"/>
</dbReference>
<keyword evidence="12 15" id="KW-0233">DNA recombination</keyword>
<evidence type="ECO:0000259" key="17">
    <source>
        <dbReference type="Pfam" id="PF08746"/>
    </source>
</evidence>
<evidence type="ECO:0000256" key="6">
    <source>
        <dbReference type="ARBA" id="ARBA00022679"/>
    </source>
</evidence>
<feature type="compositionally biased region" description="Acidic residues" evidence="16">
    <location>
        <begin position="254"/>
        <end position="266"/>
    </location>
</feature>
<dbReference type="OrthoDB" id="185455at2759"/>
<dbReference type="RefSeq" id="XP_020102251.1">
    <property type="nucleotide sequence ID" value="XM_020246662.1"/>
</dbReference>
<keyword evidence="7 15" id="KW-0479">Metal-binding</keyword>
<proteinExistence type="inferred from homology"/>
<comment type="subunit">
    <text evidence="15">Component of the Smc5-Smc6 complex.</text>
</comment>
<protein>
    <recommendedName>
        <fullName evidence="5 15">Non-structural maintenance of chromosomes element 1 homolog</fullName>
        <ecNumber evidence="4 15">2.3.2.27</ecNumber>
    </recommendedName>
</protein>
<dbReference type="FunFam" id="1.10.10.10:FF:000421">
    <property type="entry name" value="Embryo defective 1379"/>
    <property type="match status" value="1"/>
</dbReference>
<dbReference type="Gene3D" id="3.30.40.10">
    <property type="entry name" value="Zinc/RING finger domain, C3HC4 (zinc finger)"/>
    <property type="match status" value="1"/>
</dbReference>
<evidence type="ECO:0000256" key="10">
    <source>
        <dbReference type="ARBA" id="ARBA00022786"/>
    </source>
</evidence>
<feature type="compositionally biased region" description="Polar residues" evidence="16">
    <location>
        <begin position="315"/>
        <end position="331"/>
    </location>
</feature>
<dbReference type="Gramene" id="Aco012638.1.mrna1">
    <property type="protein sequence ID" value="Aco012638.1.mrna1"/>
    <property type="gene ID" value="Aco012638.1.path1"/>
</dbReference>
<keyword evidence="18" id="KW-1185">Reference proteome</keyword>
<evidence type="ECO:0000256" key="12">
    <source>
        <dbReference type="ARBA" id="ARBA00023172"/>
    </source>
</evidence>
<accession>A0A6P5G0V6</accession>
<dbReference type="PANTHER" id="PTHR20973">
    <property type="entry name" value="NON-SMC ELEMENT 1-RELATED"/>
    <property type="match status" value="1"/>
</dbReference>
<evidence type="ECO:0000256" key="2">
    <source>
        <dbReference type="ARBA" id="ARBA00004123"/>
    </source>
</evidence>
<dbReference type="Gene3D" id="1.10.10.10">
    <property type="entry name" value="Winged helix-like DNA-binding domain superfamily/Winged helix DNA-binding domain"/>
    <property type="match status" value="1"/>
</dbReference>
<dbReference type="Pfam" id="PF07574">
    <property type="entry name" value="SMC_Nse1"/>
    <property type="match status" value="1"/>
</dbReference>
<keyword evidence="9 15" id="KW-0863">Zinc-finger</keyword>
<dbReference type="Gene3D" id="3.90.1150.220">
    <property type="match status" value="1"/>
</dbReference>
<keyword evidence="11 15" id="KW-0862">Zinc</keyword>
<gene>
    <name evidence="19" type="primary">LOC109719833</name>
</gene>
<evidence type="ECO:0000256" key="16">
    <source>
        <dbReference type="SAM" id="MobiDB-lite"/>
    </source>
</evidence>
<dbReference type="InterPro" id="IPR036388">
    <property type="entry name" value="WH-like_DNA-bd_sf"/>
</dbReference>
<evidence type="ECO:0000256" key="5">
    <source>
        <dbReference type="ARBA" id="ARBA00019422"/>
    </source>
</evidence>
<evidence type="ECO:0000256" key="13">
    <source>
        <dbReference type="ARBA" id="ARBA00023204"/>
    </source>
</evidence>
<dbReference type="PANTHER" id="PTHR20973:SF0">
    <property type="entry name" value="NON-STRUCTURAL MAINTENANCE OF CHROMOSOMES ELEMENT 1 HOMOLOG"/>
    <property type="match status" value="1"/>
</dbReference>
<dbReference type="GO" id="GO:0000724">
    <property type="term" value="P:double-strand break repair via homologous recombination"/>
    <property type="evidence" value="ECO:0007669"/>
    <property type="project" value="TreeGrafter"/>
</dbReference>
<evidence type="ECO:0000256" key="8">
    <source>
        <dbReference type="ARBA" id="ARBA00022763"/>
    </source>
</evidence>
<sequence length="337" mass="37689">MAPLTWRHHTLIQALLSRGPLMEEEFHEMFMGISGKNPVNNKQLFNDVLLKINKELAYVQFELRACRNQYDGKVYYGVINNVADEQSKLGTKYSVPQIAFYKGVIEAIIQDAGTEGCVTNIEALNIRLENQVPAGQSSQDSQSRIPPAFRNFTMSQKEKTLNDLIQDRWLSYTSSGKIGLGVRSFLDLRSWFRSNDVPSCNVCNEAGVKASTCPNEGCNIRIHDYCLKQKFSRRKGSRACPGCGAEWPQLECEEEENDANEPEEDPAASPNPTTRRRLRSSVKAEAVEGSKSQGGASTSLSKKRLRSCKNEAVENATQDTSSVCPSQPLRSSNRRKR</sequence>
<dbReference type="GO" id="GO:0030915">
    <property type="term" value="C:Smc5-Smc6 complex"/>
    <property type="evidence" value="ECO:0007669"/>
    <property type="project" value="UniProtKB-UniRule"/>
</dbReference>
<dbReference type="AlphaFoldDB" id="A0A6P5G0V6"/>
<dbReference type="InterPro" id="IPR013083">
    <property type="entry name" value="Znf_RING/FYVE/PHD"/>
</dbReference>